<dbReference type="Pfam" id="PF09835">
    <property type="entry name" value="DUF2062"/>
    <property type="match status" value="1"/>
</dbReference>
<dbReference type="Proteomes" id="UP000295455">
    <property type="component" value="Unassembled WGS sequence"/>
</dbReference>
<dbReference type="AlphaFoldDB" id="A0A4R1RHY6"/>
<reference evidence="3 4" key="1">
    <citation type="submission" date="2019-03" db="EMBL/GenBank/DDBJ databases">
        <title>Genomic Encyclopedia of Type Strains, Phase IV (KMG-IV): sequencing the most valuable type-strain genomes for metagenomic binning, comparative biology and taxonomic classification.</title>
        <authorList>
            <person name="Goeker M."/>
        </authorList>
    </citation>
    <scope>NUCLEOTIDE SEQUENCE [LARGE SCALE GENOMIC DNA]</scope>
    <source>
        <strain evidence="3 4">DSM 18792</strain>
    </source>
</reference>
<feature type="transmembrane region" description="Helical" evidence="1">
    <location>
        <begin position="50"/>
        <end position="75"/>
    </location>
</feature>
<protein>
    <submittedName>
        <fullName evidence="3">Uncharacterized protein DUF2062</fullName>
    </submittedName>
</protein>
<evidence type="ECO:0000313" key="4">
    <source>
        <dbReference type="Proteomes" id="UP000295455"/>
    </source>
</evidence>
<organism evidence="3 4">
    <name type="scientific">Mariniflexile fucanivorans</name>
    <dbReference type="NCBI Taxonomy" id="264023"/>
    <lineage>
        <taxon>Bacteria</taxon>
        <taxon>Pseudomonadati</taxon>
        <taxon>Bacteroidota</taxon>
        <taxon>Flavobacteriia</taxon>
        <taxon>Flavobacteriales</taxon>
        <taxon>Flavobacteriaceae</taxon>
        <taxon>Mariniflexile</taxon>
    </lineage>
</organism>
<feature type="domain" description="DUF2062" evidence="2">
    <location>
        <begin position="33"/>
        <end position="166"/>
    </location>
</feature>
<keyword evidence="1" id="KW-1133">Transmembrane helix</keyword>
<keyword evidence="4" id="KW-1185">Reference proteome</keyword>
<evidence type="ECO:0000259" key="2">
    <source>
        <dbReference type="Pfam" id="PF09835"/>
    </source>
</evidence>
<dbReference type="InterPro" id="IPR018639">
    <property type="entry name" value="DUF2062"/>
</dbReference>
<feature type="transmembrane region" description="Helical" evidence="1">
    <location>
        <begin position="137"/>
        <end position="163"/>
    </location>
</feature>
<dbReference type="EMBL" id="SLUP01000005">
    <property type="protein sequence ID" value="TCL65674.1"/>
    <property type="molecule type" value="Genomic_DNA"/>
</dbReference>
<keyword evidence="1" id="KW-0472">Membrane</keyword>
<name>A0A4R1RHY6_9FLAO</name>
<proteinExistence type="predicted"/>
<evidence type="ECO:0000313" key="3">
    <source>
        <dbReference type="EMBL" id="TCL65674.1"/>
    </source>
</evidence>
<dbReference type="PANTHER" id="PTHR35102">
    <property type="entry name" value="E3 UBIQUITIN-PROTEIN LIGASE"/>
    <property type="match status" value="1"/>
</dbReference>
<evidence type="ECO:0000256" key="1">
    <source>
        <dbReference type="SAM" id="Phobius"/>
    </source>
</evidence>
<sequence length="174" mass="19762">MIRVCQDCSVCQSVYKISYILQMQLTFQTLWQKIKLPFRQGLSRNQIAKAIIVSLLVTVLPIFGVTTILLTFLAVKFKLNLPIMVAVGYTATPLQYIFFIPFIHVGETIFNTKHTLLTVIEIKNAFESSFFHTIKQLVFELVCGVSGWVVLALPIALMSIMLINKIYISKNETI</sequence>
<gene>
    <name evidence="3" type="ORF">EV196_105340</name>
</gene>
<dbReference type="PANTHER" id="PTHR35102:SF1">
    <property type="entry name" value="E3 UBIQUITIN-PROTEIN LIGASE"/>
    <property type="match status" value="1"/>
</dbReference>
<keyword evidence="1" id="KW-0812">Transmembrane</keyword>
<comment type="caution">
    <text evidence="3">The sequence shown here is derived from an EMBL/GenBank/DDBJ whole genome shotgun (WGS) entry which is preliminary data.</text>
</comment>
<feature type="transmembrane region" description="Helical" evidence="1">
    <location>
        <begin position="81"/>
        <end position="103"/>
    </location>
</feature>
<accession>A0A4R1RHY6</accession>